<evidence type="ECO:0000313" key="2">
    <source>
        <dbReference type="EMBL" id="PPU55616.1"/>
    </source>
</evidence>
<evidence type="ECO:0000256" key="1">
    <source>
        <dbReference type="SAM" id="MobiDB-lite"/>
    </source>
</evidence>
<comment type="caution">
    <text evidence="2">The sequence shown here is derived from an EMBL/GenBank/DDBJ whole genome shotgun (WGS) entry which is preliminary data.</text>
</comment>
<proteinExistence type="predicted"/>
<evidence type="ECO:0000313" key="3">
    <source>
        <dbReference type="Proteomes" id="UP000238908"/>
    </source>
</evidence>
<reference evidence="2 3" key="1">
    <citation type="submission" date="2016-08" db="EMBL/GenBank/DDBJ databases">
        <authorList>
            <person name="Seilhamer J.J."/>
        </authorList>
    </citation>
    <scope>NUCLEOTIDE SEQUENCE [LARGE SCALE GENOMIC DNA]</scope>
    <source>
        <strain evidence="2 3">CFBP7245</strain>
    </source>
</reference>
<feature type="region of interest" description="Disordered" evidence="1">
    <location>
        <begin position="126"/>
        <end position="151"/>
    </location>
</feature>
<accession>A0A2S7C213</accession>
<name>A0A2S7C213_9XANT</name>
<sequence length="427" mass="47614">MLLDNENPRHDPIDNEAEIIATLIAKEQVIPLAKDIAARKQLNPLEVVGVLPHPSIRGKFVIAEGNRRVCALHLLHDPDKAPAQHRELFKELSKKSKSELPKSLNVVILTDKEEARHWKAVRHEGAQGGVGTRSWSTAGKNRNAKQGNRPAPNNLAVELLQYASNSGLITPDQQAVLKLTTLTRYLSSPVMRNTLGIASNGQLLIDVPTEEFNVAVKTFLTDAVPASDALVHSRSNGKERENYASNLRVRGLAPKTKLGTPVIPTPQKARPERNSRSPFMRGAHVVPSTFKAKLRNQVLKRVFDELRDIDPKFHFASAYLFRAFLEQLVHQYATDNNLSKGGELHQVISRCVEHMAKDQGLIDQLTERKLTNLLKPWRVMVSDRDSRLSPETIGAWVHGSIIPTSAEIKSRWDTLEPGFNLLIDGLK</sequence>
<dbReference type="Proteomes" id="UP000238908">
    <property type="component" value="Unassembled WGS sequence"/>
</dbReference>
<dbReference type="EMBL" id="MDEE01000017">
    <property type="protein sequence ID" value="PPU55616.1"/>
    <property type="molecule type" value="Genomic_DNA"/>
</dbReference>
<feature type="region of interest" description="Disordered" evidence="1">
    <location>
        <begin position="256"/>
        <end position="280"/>
    </location>
</feature>
<evidence type="ECO:0008006" key="4">
    <source>
        <dbReference type="Google" id="ProtNLM"/>
    </source>
</evidence>
<dbReference type="AlphaFoldDB" id="A0A2S7C213"/>
<feature type="compositionally biased region" description="Polar residues" evidence="1">
    <location>
        <begin position="133"/>
        <end position="146"/>
    </location>
</feature>
<protein>
    <recommendedName>
        <fullName evidence="4">ParB/Sulfiredoxin domain-containing protein</fullName>
    </recommendedName>
</protein>
<organism evidence="2 3">
    <name type="scientific">Xanthomonas dyei</name>
    <dbReference type="NCBI Taxonomy" id="743699"/>
    <lineage>
        <taxon>Bacteria</taxon>
        <taxon>Pseudomonadati</taxon>
        <taxon>Pseudomonadota</taxon>
        <taxon>Gammaproteobacteria</taxon>
        <taxon>Lysobacterales</taxon>
        <taxon>Lysobacteraceae</taxon>
        <taxon>Xanthomonas</taxon>
    </lineage>
</organism>
<gene>
    <name evidence="2" type="ORF">XdyCFBP7245_12615</name>
</gene>